<dbReference type="InterPro" id="IPR011992">
    <property type="entry name" value="EF-hand-dom_pair"/>
</dbReference>
<gene>
    <name evidence="1" type="ORF">EIN_217880</name>
</gene>
<dbReference type="Proteomes" id="UP000014680">
    <property type="component" value="Unassembled WGS sequence"/>
</dbReference>
<protein>
    <submittedName>
        <fullName evidence="1">Uncharacterized protein</fullName>
    </submittedName>
</protein>
<accession>L7FNT0</accession>
<dbReference type="GeneID" id="14894307"/>
<dbReference type="RefSeq" id="XP_004262094.1">
    <property type="nucleotide sequence ID" value="XM_004262046.1"/>
</dbReference>
<dbReference type="KEGG" id="eiv:EIN_217880"/>
<dbReference type="AlphaFoldDB" id="L7FNT0"/>
<name>L7FNT0_ENTIV</name>
<dbReference type="EMBL" id="KB206139">
    <property type="protein sequence ID" value="ELP95323.1"/>
    <property type="molecule type" value="Genomic_DNA"/>
</dbReference>
<dbReference type="SUPFAM" id="SSF47473">
    <property type="entry name" value="EF-hand"/>
    <property type="match status" value="1"/>
</dbReference>
<sequence length="161" mass="19342">MNFTTRLFKRFVVTQRKRRVQICLNTVVSYIKHFLFHASTQWSSPKHFISVSNECIKIISNQIKSDINLQSHVSKKKFKRILNFLEMSRNTVRSGMKKYEKFNKERITEQKYENLYQEFVLFSSSNGDYLKIKRLYDDIENVNEKNYPFLDLTISVLFGLY</sequence>
<dbReference type="VEuPathDB" id="AmoebaDB:EIN_217880"/>
<organism evidence="1 2">
    <name type="scientific">Entamoeba invadens IP1</name>
    <dbReference type="NCBI Taxonomy" id="370355"/>
    <lineage>
        <taxon>Eukaryota</taxon>
        <taxon>Amoebozoa</taxon>
        <taxon>Evosea</taxon>
        <taxon>Archamoebae</taxon>
        <taxon>Mastigamoebida</taxon>
        <taxon>Entamoebidae</taxon>
        <taxon>Entamoeba</taxon>
    </lineage>
</organism>
<keyword evidence="2" id="KW-1185">Reference proteome</keyword>
<reference evidence="1 2" key="1">
    <citation type="submission" date="2012-10" db="EMBL/GenBank/DDBJ databases">
        <authorList>
            <person name="Zafar N."/>
            <person name="Inman J."/>
            <person name="Hall N."/>
            <person name="Lorenzi H."/>
            <person name="Caler E."/>
        </authorList>
    </citation>
    <scope>NUCLEOTIDE SEQUENCE [LARGE SCALE GENOMIC DNA]</scope>
    <source>
        <strain evidence="1 2">IP1</strain>
    </source>
</reference>
<evidence type="ECO:0000313" key="2">
    <source>
        <dbReference type="Proteomes" id="UP000014680"/>
    </source>
</evidence>
<proteinExistence type="predicted"/>
<evidence type="ECO:0000313" key="1">
    <source>
        <dbReference type="EMBL" id="ELP95323.1"/>
    </source>
</evidence>